<reference evidence="4" key="1">
    <citation type="journal article" date="2021" name="PeerJ">
        <title>Extensive microbial diversity within the chicken gut microbiome revealed by metagenomics and culture.</title>
        <authorList>
            <person name="Gilroy R."/>
            <person name="Ravi A."/>
            <person name="Getino M."/>
            <person name="Pursley I."/>
            <person name="Horton D.L."/>
            <person name="Alikhan N.F."/>
            <person name="Baker D."/>
            <person name="Gharbi K."/>
            <person name="Hall N."/>
            <person name="Watson M."/>
            <person name="Adriaenssens E.M."/>
            <person name="Foster-Nyarko E."/>
            <person name="Jarju S."/>
            <person name="Secka A."/>
            <person name="Antonio M."/>
            <person name="Oren A."/>
            <person name="Chaudhuri R.R."/>
            <person name="La Ragione R."/>
            <person name="Hildebrand F."/>
            <person name="Pallen M.J."/>
        </authorList>
    </citation>
    <scope>NUCLEOTIDE SEQUENCE</scope>
    <source>
        <strain evidence="4">1282</strain>
    </source>
</reference>
<protein>
    <submittedName>
        <fullName evidence="4">GNAT family N-acetyltransferase</fullName>
    </submittedName>
</protein>
<dbReference type="PROSITE" id="PS51186">
    <property type="entry name" value="GNAT"/>
    <property type="match status" value="1"/>
</dbReference>
<evidence type="ECO:0000259" key="3">
    <source>
        <dbReference type="PROSITE" id="PS51186"/>
    </source>
</evidence>
<dbReference type="Proteomes" id="UP000823915">
    <property type="component" value="Unassembled WGS sequence"/>
</dbReference>
<dbReference type="GO" id="GO:0016747">
    <property type="term" value="F:acyltransferase activity, transferring groups other than amino-acyl groups"/>
    <property type="evidence" value="ECO:0007669"/>
    <property type="project" value="InterPro"/>
</dbReference>
<dbReference type="Gene3D" id="3.40.630.30">
    <property type="match status" value="1"/>
</dbReference>
<dbReference type="AlphaFoldDB" id="A0A9D2C2B3"/>
<dbReference type="InterPro" id="IPR000182">
    <property type="entry name" value="GNAT_dom"/>
</dbReference>
<organism evidence="4 5">
    <name type="scientific">Candidatus Acutalibacter pullistercoris</name>
    <dbReference type="NCBI Taxonomy" id="2838418"/>
    <lineage>
        <taxon>Bacteria</taxon>
        <taxon>Bacillati</taxon>
        <taxon>Bacillota</taxon>
        <taxon>Clostridia</taxon>
        <taxon>Eubacteriales</taxon>
        <taxon>Acutalibacteraceae</taxon>
        <taxon>Acutalibacter</taxon>
    </lineage>
</organism>
<dbReference type="EMBL" id="DXDU01000149">
    <property type="protein sequence ID" value="HIY27327.1"/>
    <property type="molecule type" value="Genomic_DNA"/>
</dbReference>
<evidence type="ECO:0000256" key="1">
    <source>
        <dbReference type="ARBA" id="ARBA00022679"/>
    </source>
</evidence>
<dbReference type="SUPFAM" id="SSF55729">
    <property type="entry name" value="Acyl-CoA N-acyltransferases (Nat)"/>
    <property type="match status" value="1"/>
</dbReference>
<keyword evidence="2" id="KW-0012">Acyltransferase</keyword>
<evidence type="ECO:0000256" key="2">
    <source>
        <dbReference type="ARBA" id="ARBA00023315"/>
    </source>
</evidence>
<gene>
    <name evidence="4" type="ORF">H9838_09180</name>
</gene>
<evidence type="ECO:0000313" key="4">
    <source>
        <dbReference type="EMBL" id="HIY27327.1"/>
    </source>
</evidence>
<evidence type="ECO:0000313" key="5">
    <source>
        <dbReference type="Proteomes" id="UP000823915"/>
    </source>
</evidence>
<dbReference type="PANTHER" id="PTHR43877">
    <property type="entry name" value="AMINOALKYLPHOSPHONATE N-ACETYLTRANSFERASE-RELATED-RELATED"/>
    <property type="match status" value="1"/>
</dbReference>
<accession>A0A9D2C2B3</accession>
<keyword evidence="1" id="KW-0808">Transferase</keyword>
<dbReference type="InterPro" id="IPR050832">
    <property type="entry name" value="Bact_Acetyltransf"/>
</dbReference>
<name>A0A9D2C2B3_9FIRM</name>
<reference evidence="4" key="2">
    <citation type="submission" date="2021-04" db="EMBL/GenBank/DDBJ databases">
        <authorList>
            <person name="Gilroy R."/>
        </authorList>
    </citation>
    <scope>NUCLEOTIDE SEQUENCE</scope>
    <source>
        <strain evidence="4">1282</strain>
    </source>
</reference>
<proteinExistence type="predicted"/>
<comment type="caution">
    <text evidence="4">The sequence shown here is derived from an EMBL/GenBank/DDBJ whole genome shotgun (WGS) entry which is preliminary data.</text>
</comment>
<sequence length="160" mass="17470">MNAVIRSMEPEEFPQLREFLYLSIFVHQGEAPPGREILDTPAFQVYLERFGAGPADCAVVAEVDGALAGAAWGRIMEDYGHVDDETPSLAISLKPEYRGQGLGTALLGALLQKLGELGYRQASLSVQKANYAVKLYEKAGFRVLEDKGEEYIMVCPLSGT</sequence>
<feature type="domain" description="N-acetyltransferase" evidence="3">
    <location>
        <begin position="3"/>
        <end position="158"/>
    </location>
</feature>
<dbReference type="InterPro" id="IPR016181">
    <property type="entry name" value="Acyl_CoA_acyltransferase"/>
</dbReference>
<dbReference type="Pfam" id="PF00583">
    <property type="entry name" value="Acetyltransf_1"/>
    <property type="match status" value="1"/>
</dbReference>